<keyword evidence="2" id="KW-1185">Reference proteome</keyword>
<protein>
    <submittedName>
        <fullName evidence="1">Uncharacterized protein</fullName>
    </submittedName>
</protein>
<gene>
    <name evidence="1" type="ORF">MAR_030560</name>
</gene>
<sequence length="85" mass="9637">MFFYMFCKVQQMDAKDKLVAVLDVYLIIMGQRVKTSALKIVQIPQQNQNVTQRESALADVLMGLLAIRVQLKAVANKLKKLTLVL</sequence>
<organism evidence="1 2">
    <name type="scientific">Mya arenaria</name>
    <name type="common">Soft-shell clam</name>
    <dbReference type="NCBI Taxonomy" id="6604"/>
    <lineage>
        <taxon>Eukaryota</taxon>
        <taxon>Metazoa</taxon>
        <taxon>Spiralia</taxon>
        <taxon>Lophotrochozoa</taxon>
        <taxon>Mollusca</taxon>
        <taxon>Bivalvia</taxon>
        <taxon>Autobranchia</taxon>
        <taxon>Heteroconchia</taxon>
        <taxon>Euheterodonta</taxon>
        <taxon>Imparidentia</taxon>
        <taxon>Neoheterodontei</taxon>
        <taxon>Myida</taxon>
        <taxon>Myoidea</taxon>
        <taxon>Myidae</taxon>
        <taxon>Mya</taxon>
    </lineage>
</organism>
<proteinExistence type="predicted"/>
<accession>A0ABY7F589</accession>
<evidence type="ECO:0000313" key="1">
    <source>
        <dbReference type="EMBL" id="WAR15966.1"/>
    </source>
</evidence>
<reference evidence="1" key="1">
    <citation type="submission" date="2022-11" db="EMBL/GenBank/DDBJ databases">
        <title>Centuries of genome instability and evolution in soft-shell clam transmissible cancer (bioRxiv).</title>
        <authorList>
            <person name="Hart S.F.M."/>
            <person name="Yonemitsu M.A."/>
            <person name="Giersch R.M."/>
            <person name="Beal B.F."/>
            <person name="Arriagada G."/>
            <person name="Davis B.W."/>
            <person name="Ostrander E.A."/>
            <person name="Goff S.P."/>
            <person name="Metzger M.J."/>
        </authorList>
    </citation>
    <scope>NUCLEOTIDE SEQUENCE</scope>
    <source>
        <strain evidence="1">MELC-2E11</strain>
        <tissue evidence="1">Siphon/mantle</tissue>
    </source>
</reference>
<name>A0ABY7F589_MYAAR</name>
<dbReference type="Proteomes" id="UP001164746">
    <property type="component" value="Chromosome 10"/>
</dbReference>
<dbReference type="EMBL" id="CP111021">
    <property type="protein sequence ID" value="WAR15966.1"/>
    <property type="molecule type" value="Genomic_DNA"/>
</dbReference>
<evidence type="ECO:0000313" key="2">
    <source>
        <dbReference type="Proteomes" id="UP001164746"/>
    </source>
</evidence>